<protein>
    <submittedName>
        <fullName evidence="2">Uncharacterized protein</fullName>
    </submittedName>
</protein>
<feature type="compositionally biased region" description="Polar residues" evidence="1">
    <location>
        <begin position="220"/>
        <end position="229"/>
    </location>
</feature>
<feature type="compositionally biased region" description="Low complexity" evidence="1">
    <location>
        <begin position="204"/>
        <end position="219"/>
    </location>
</feature>
<organism evidence="2">
    <name type="scientific">Phaffia rhodozyma</name>
    <name type="common">Yeast</name>
    <name type="synonym">Xanthophyllomyces dendrorhous</name>
    <dbReference type="NCBI Taxonomy" id="264483"/>
    <lineage>
        <taxon>Eukaryota</taxon>
        <taxon>Fungi</taxon>
        <taxon>Dikarya</taxon>
        <taxon>Basidiomycota</taxon>
        <taxon>Agaricomycotina</taxon>
        <taxon>Tremellomycetes</taxon>
        <taxon>Cystofilobasidiales</taxon>
        <taxon>Mrakiaceae</taxon>
        <taxon>Phaffia</taxon>
    </lineage>
</organism>
<reference evidence="2" key="1">
    <citation type="submission" date="2014-08" db="EMBL/GenBank/DDBJ databases">
        <authorList>
            <person name="Sharma Rahul"/>
            <person name="Thines Marco"/>
        </authorList>
    </citation>
    <scope>NUCLEOTIDE SEQUENCE</scope>
</reference>
<dbReference type="EMBL" id="LN483142">
    <property type="protein sequence ID" value="CED83218.1"/>
    <property type="molecule type" value="Genomic_DNA"/>
</dbReference>
<feature type="region of interest" description="Disordered" evidence="1">
    <location>
        <begin position="204"/>
        <end position="242"/>
    </location>
</feature>
<feature type="region of interest" description="Disordered" evidence="1">
    <location>
        <begin position="126"/>
        <end position="158"/>
    </location>
</feature>
<dbReference type="AlphaFoldDB" id="A0A0F7ST22"/>
<feature type="compositionally biased region" description="Acidic residues" evidence="1">
    <location>
        <begin position="130"/>
        <end position="158"/>
    </location>
</feature>
<name>A0A0F7ST22_PHARH</name>
<evidence type="ECO:0000256" key="1">
    <source>
        <dbReference type="SAM" id="MobiDB-lite"/>
    </source>
</evidence>
<evidence type="ECO:0000313" key="2">
    <source>
        <dbReference type="EMBL" id="CED83218.1"/>
    </source>
</evidence>
<accession>A0A0F7ST22</accession>
<sequence length="242" mass="26027">MFLASFPVSKPASSASDSSRRSFKVASVEEVEEDNDRGRGRSDQRKPLRFFYPTVRQPVQSSPIQIAQVSARSAQPQGLVDMSIPPILSTSPPSTTYLDLTRLASASPSPSRSAGSDCECAECVERDELSSESEGENAFDEDYSDFDEDEGDLADEDEVPVQAWAKKGRSAEKTGKFISGIAVPFSKTSIPTLTFARNPRSFPKSPAFSFSSSSSPSSSGVSTLLSMPPTNAPFLVGSPSYR</sequence>
<proteinExistence type="predicted"/>
<feature type="compositionally biased region" description="Low complexity" evidence="1">
    <location>
        <begin position="7"/>
        <end position="17"/>
    </location>
</feature>
<feature type="compositionally biased region" description="Basic and acidic residues" evidence="1">
    <location>
        <begin position="36"/>
        <end position="46"/>
    </location>
</feature>
<feature type="region of interest" description="Disordered" evidence="1">
    <location>
        <begin position="1"/>
        <end position="48"/>
    </location>
</feature>